<sequence length="114" mass="13053">MKTFLRISTYVAFVFGGIIALLWYVSSLQQKRKAMDHFQTLTLPVPKEAPVPEEEPEELLPIEAAEIVIKGNRNSKGERIYHLPGGQYYHRVTPVETFSSEEEAQGKGYRKSKR</sequence>
<keyword evidence="1" id="KW-0472">Membrane</keyword>
<comment type="caution">
    <text evidence="2">The sequence shown here is derived from an EMBL/GenBank/DDBJ whole genome shotgun (WGS) entry which is preliminary data.</text>
</comment>
<name>A0ABV6LMY4_9BACI</name>
<reference evidence="2 3" key="1">
    <citation type="submission" date="2024-09" db="EMBL/GenBank/DDBJ databases">
        <authorList>
            <person name="Sun Q."/>
            <person name="Mori K."/>
        </authorList>
    </citation>
    <scope>NUCLEOTIDE SEQUENCE [LARGE SCALE GENOMIC DNA]</scope>
    <source>
        <strain evidence="2 3">NCAIM B.02529</strain>
    </source>
</reference>
<keyword evidence="1" id="KW-0812">Transmembrane</keyword>
<dbReference type="EMBL" id="JBHLTP010000007">
    <property type="protein sequence ID" value="MFC0523782.1"/>
    <property type="molecule type" value="Genomic_DNA"/>
</dbReference>
<keyword evidence="1" id="KW-1133">Transmembrane helix</keyword>
<accession>A0ABV6LMY4</accession>
<evidence type="ECO:0000313" key="3">
    <source>
        <dbReference type="Proteomes" id="UP001589836"/>
    </source>
</evidence>
<organism evidence="2 3">
    <name type="scientific">Pontibacillus salicampi</name>
    <dbReference type="NCBI Taxonomy" id="1449801"/>
    <lineage>
        <taxon>Bacteria</taxon>
        <taxon>Bacillati</taxon>
        <taxon>Bacillota</taxon>
        <taxon>Bacilli</taxon>
        <taxon>Bacillales</taxon>
        <taxon>Bacillaceae</taxon>
        <taxon>Pontibacillus</taxon>
    </lineage>
</organism>
<protein>
    <submittedName>
        <fullName evidence="2">Uncharacterized protein</fullName>
    </submittedName>
</protein>
<evidence type="ECO:0000313" key="2">
    <source>
        <dbReference type="EMBL" id="MFC0523782.1"/>
    </source>
</evidence>
<dbReference type="RefSeq" id="WP_377347039.1">
    <property type="nucleotide sequence ID" value="NZ_JBHLTP010000007.1"/>
</dbReference>
<dbReference type="Proteomes" id="UP001589836">
    <property type="component" value="Unassembled WGS sequence"/>
</dbReference>
<evidence type="ECO:0000256" key="1">
    <source>
        <dbReference type="SAM" id="Phobius"/>
    </source>
</evidence>
<proteinExistence type="predicted"/>
<gene>
    <name evidence="2" type="ORF">ACFFGV_09410</name>
</gene>
<feature type="transmembrane region" description="Helical" evidence="1">
    <location>
        <begin position="6"/>
        <end position="25"/>
    </location>
</feature>
<keyword evidence="3" id="KW-1185">Reference proteome</keyword>